<dbReference type="InterPro" id="IPR001650">
    <property type="entry name" value="Helicase_C-like"/>
</dbReference>
<evidence type="ECO:0000256" key="4">
    <source>
        <dbReference type="ARBA" id="ARBA00022840"/>
    </source>
</evidence>
<evidence type="ECO:0000256" key="2">
    <source>
        <dbReference type="ARBA" id="ARBA00022801"/>
    </source>
</evidence>
<gene>
    <name evidence="10" type="ORF">NTEN_LOCUS13676</name>
</gene>
<proteinExistence type="inferred from homology"/>
<evidence type="ECO:0000256" key="5">
    <source>
        <dbReference type="ARBA" id="ARBA00022884"/>
    </source>
</evidence>
<protein>
    <recommendedName>
        <fullName evidence="7">ATP-dependent RNA helicase</fullName>
        <ecNumber evidence="7">3.6.4.13</ecNumber>
    </recommendedName>
</protein>
<dbReference type="InterPro" id="IPR027417">
    <property type="entry name" value="P-loop_NTPase"/>
</dbReference>
<dbReference type="SMART" id="SM00490">
    <property type="entry name" value="HELICc"/>
    <property type="match status" value="1"/>
</dbReference>
<sequence>MRLFAILARPYTGEEDDESVRNQSSNNLKKLLRTIEKRKKSQTTNATKPSDVDSGIECSTLDSKTSVLDKHVPQVIGGHAFDKGKKVVAVLPKWLAEPVVISTDLSCLTVKAKKFTFLDELLRKNLKANGVKYLFPVQAEVIPWLVRRNCSGKLHKPGCTAPRDLCVSAPTGSGKTLTYVLPIVNSLKDRLVPKLRALIVVPVQELALQVVDVFRKYIQGTKLRVEASTGGKTDLKAEQWKLVRRVGGLGEAYESKIDILVTTPGRLVEHLTHTKGFDVSNLKYLILDEADRIMENVQDDWMHVLEKSINRSDKNRGRTASIASVRTLRNRRQPQKLLFSATLSHDPEKLKELGLFQPILFTSVVGSESDPLGEIRSISTDDYAGKYTTPRELKEFYVAAPARLKPLVLWALLVNRDWRKILVFAKSVEDSHRLARLLNSLPLSGRVVSELSSKLSRAEREDTLRRFSDGTVNVLVASDVLARGMDVPGVEAVVSYDPPKHVEGYVHRAGRTGRAGAEGVAVTLLDPDGQMETFLHKLRSVNKTNLEEMTVAEEEYSDMVGEYKAALASLNNAIAEETDAKKLDLKRKKQNCIKTNVKSKKFKRNFPNNNT</sequence>
<dbReference type="EC" id="3.6.4.13" evidence="7"/>
<dbReference type="GO" id="GO:0016787">
    <property type="term" value="F:hydrolase activity"/>
    <property type="evidence" value="ECO:0007669"/>
    <property type="project" value="UniProtKB-KW"/>
</dbReference>
<dbReference type="Proteomes" id="UP000479000">
    <property type="component" value="Unassembled WGS sequence"/>
</dbReference>
<evidence type="ECO:0000313" key="10">
    <source>
        <dbReference type="EMBL" id="CAB0008430.1"/>
    </source>
</evidence>
<dbReference type="PROSITE" id="PS51192">
    <property type="entry name" value="HELICASE_ATP_BIND_1"/>
    <property type="match status" value="1"/>
</dbReference>
<dbReference type="InterPro" id="IPR011545">
    <property type="entry name" value="DEAD/DEAH_box_helicase_dom"/>
</dbReference>
<dbReference type="AlphaFoldDB" id="A0A6H5H433"/>
<accession>A0A6H5H433</accession>
<dbReference type="CDD" id="cd18787">
    <property type="entry name" value="SF2_C_DEAD"/>
    <property type="match status" value="1"/>
</dbReference>
<keyword evidence="1 6" id="KW-0547">Nucleotide-binding</keyword>
<comment type="domain">
    <text evidence="7">The Q motif is unique to and characteristic of the DEAD box family of RNA helicases and controls ATP binding and hydrolysis.</text>
</comment>
<comment type="function">
    <text evidence="7">RNA helicase.</text>
</comment>
<evidence type="ECO:0000256" key="1">
    <source>
        <dbReference type="ARBA" id="ARBA00022741"/>
    </source>
</evidence>
<dbReference type="SUPFAM" id="SSF52540">
    <property type="entry name" value="P-loop containing nucleoside triphosphate hydrolases"/>
    <property type="match status" value="1"/>
</dbReference>
<evidence type="ECO:0000313" key="11">
    <source>
        <dbReference type="Proteomes" id="UP000479000"/>
    </source>
</evidence>
<keyword evidence="3 6" id="KW-0347">Helicase</keyword>
<feature type="domain" description="Helicase ATP-binding" evidence="8">
    <location>
        <begin position="156"/>
        <end position="361"/>
    </location>
</feature>
<comment type="similarity">
    <text evidence="6">Belongs to the DEAD box helicase family.</text>
</comment>
<dbReference type="PROSITE" id="PS00039">
    <property type="entry name" value="DEAD_ATP_HELICASE"/>
    <property type="match status" value="1"/>
</dbReference>
<name>A0A6H5H433_9HEMI</name>
<evidence type="ECO:0000259" key="8">
    <source>
        <dbReference type="PROSITE" id="PS51192"/>
    </source>
</evidence>
<dbReference type="GO" id="GO:0003724">
    <property type="term" value="F:RNA helicase activity"/>
    <property type="evidence" value="ECO:0007669"/>
    <property type="project" value="UniProtKB-EC"/>
</dbReference>
<dbReference type="PANTHER" id="PTHR24031">
    <property type="entry name" value="RNA HELICASE"/>
    <property type="match status" value="1"/>
</dbReference>
<reference evidence="10 11" key="1">
    <citation type="submission" date="2020-02" db="EMBL/GenBank/DDBJ databases">
        <authorList>
            <person name="Ferguson B K."/>
        </authorList>
    </citation>
    <scope>NUCLEOTIDE SEQUENCE [LARGE SCALE GENOMIC DNA]</scope>
</reference>
<evidence type="ECO:0000256" key="3">
    <source>
        <dbReference type="ARBA" id="ARBA00022806"/>
    </source>
</evidence>
<dbReference type="GO" id="GO:0003723">
    <property type="term" value="F:RNA binding"/>
    <property type="evidence" value="ECO:0007669"/>
    <property type="project" value="UniProtKB-UniRule"/>
</dbReference>
<dbReference type="Pfam" id="PF00271">
    <property type="entry name" value="Helicase_C"/>
    <property type="match status" value="1"/>
</dbReference>
<evidence type="ECO:0000259" key="9">
    <source>
        <dbReference type="PROSITE" id="PS51194"/>
    </source>
</evidence>
<dbReference type="InterPro" id="IPR000629">
    <property type="entry name" value="RNA-helicase_DEAD-box_CS"/>
</dbReference>
<evidence type="ECO:0000256" key="6">
    <source>
        <dbReference type="RuleBase" id="RU000492"/>
    </source>
</evidence>
<dbReference type="EMBL" id="CADCXU010020461">
    <property type="protein sequence ID" value="CAB0008430.1"/>
    <property type="molecule type" value="Genomic_DNA"/>
</dbReference>
<dbReference type="PROSITE" id="PS51194">
    <property type="entry name" value="HELICASE_CTER"/>
    <property type="match status" value="1"/>
</dbReference>
<dbReference type="GO" id="GO:0005524">
    <property type="term" value="F:ATP binding"/>
    <property type="evidence" value="ECO:0007669"/>
    <property type="project" value="UniProtKB-UniRule"/>
</dbReference>
<keyword evidence="11" id="KW-1185">Reference proteome</keyword>
<evidence type="ECO:0000256" key="7">
    <source>
        <dbReference type="RuleBase" id="RU365068"/>
    </source>
</evidence>
<dbReference type="CDD" id="cd17956">
    <property type="entry name" value="DEADc_DDX51"/>
    <property type="match status" value="1"/>
</dbReference>
<dbReference type="InterPro" id="IPR014001">
    <property type="entry name" value="Helicase_ATP-bd"/>
</dbReference>
<dbReference type="Pfam" id="PF00270">
    <property type="entry name" value="DEAD"/>
    <property type="match status" value="1"/>
</dbReference>
<feature type="domain" description="Helicase C-terminal" evidence="9">
    <location>
        <begin position="392"/>
        <end position="557"/>
    </location>
</feature>
<dbReference type="SMART" id="SM00487">
    <property type="entry name" value="DEXDc"/>
    <property type="match status" value="1"/>
</dbReference>
<comment type="catalytic activity">
    <reaction evidence="7">
        <text>ATP + H2O = ADP + phosphate + H(+)</text>
        <dbReference type="Rhea" id="RHEA:13065"/>
        <dbReference type="ChEBI" id="CHEBI:15377"/>
        <dbReference type="ChEBI" id="CHEBI:15378"/>
        <dbReference type="ChEBI" id="CHEBI:30616"/>
        <dbReference type="ChEBI" id="CHEBI:43474"/>
        <dbReference type="ChEBI" id="CHEBI:456216"/>
        <dbReference type="EC" id="3.6.4.13"/>
    </reaction>
</comment>
<dbReference type="OrthoDB" id="3370at2759"/>
<dbReference type="Gene3D" id="3.40.50.300">
    <property type="entry name" value="P-loop containing nucleotide triphosphate hydrolases"/>
    <property type="match status" value="2"/>
</dbReference>
<keyword evidence="4 6" id="KW-0067">ATP-binding</keyword>
<keyword evidence="5 7" id="KW-0694">RNA-binding</keyword>
<keyword evidence="2 6" id="KW-0378">Hydrolase</keyword>
<organism evidence="10 11">
    <name type="scientific">Nesidiocoris tenuis</name>
    <dbReference type="NCBI Taxonomy" id="355587"/>
    <lineage>
        <taxon>Eukaryota</taxon>
        <taxon>Metazoa</taxon>
        <taxon>Ecdysozoa</taxon>
        <taxon>Arthropoda</taxon>
        <taxon>Hexapoda</taxon>
        <taxon>Insecta</taxon>
        <taxon>Pterygota</taxon>
        <taxon>Neoptera</taxon>
        <taxon>Paraneoptera</taxon>
        <taxon>Hemiptera</taxon>
        <taxon>Heteroptera</taxon>
        <taxon>Panheteroptera</taxon>
        <taxon>Cimicomorpha</taxon>
        <taxon>Miridae</taxon>
        <taxon>Dicyphina</taxon>
        <taxon>Nesidiocoris</taxon>
    </lineage>
</organism>